<evidence type="ECO:0000313" key="1">
    <source>
        <dbReference type="EMBL" id="WYV99087.1"/>
    </source>
</evidence>
<proteinExistence type="predicted"/>
<protein>
    <submittedName>
        <fullName evidence="1">Uncharacterized protein</fullName>
    </submittedName>
</protein>
<gene>
    <name evidence="1" type="ORF">Amme3_00091</name>
</gene>
<accession>A0AAX4MWX3</accession>
<sequence length="150" mass="17495">MSHMFMQAYLEEYLRMASAMAIARYSVFGYLSLEHSDFPSLELRLHQFHDEQQVEFITHDIGPRGFSRNQRSRHWERKRKEVQVKVVPKTAQQLLDEDFANDNPSKLVHKMGDISKPPHRQSVACIIVQSGGNIQAHNILWTGVFQELFN</sequence>
<evidence type="ECO:0000313" key="2">
    <source>
        <dbReference type="Proteomes" id="UP001438490"/>
    </source>
</evidence>
<dbReference type="Proteomes" id="UP001438490">
    <property type="component" value="Segment"/>
</dbReference>
<dbReference type="EMBL" id="PP496413">
    <property type="protein sequence ID" value="WYV99087.1"/>
    <property type="molecule type" value="Genomic_DNA"/>
</dbReference>
<name>A0AAX4MWX3_9CAUD</name>
<keyword evidence="2" id="KW-1185">Reference proteome</keyword>
<organism evidence="1 2">
    <name type="scientific">Pseudomonas phage vB_PpuM-Amme-3</name>
    <dbReference type="NCBI Taxonomy" id="3132617"/>
    <lineage>
        <taxon>Viruses</taxon>
        <taxon>Duplodnaviria</taxon>
        <taxon>Heunggongvirae</taxon>
        <taxon>Uroviricota</taxon>
        <taxon>Caudoviricetes</taxon>
        <taxon>Vandenendeviridae</taxon>
        <taxon>Gorskivirinae</taxon>
        <taxon>Tartuvirus</taxon>
        <taxon>Tartuvirus amme3</taxon>
    </lineage>
</organism>
<reference evidence="1 2" key="1">
    <citation type="submission" date="2024-03" db="EMBL/GenBank/DDBJ databases">
        <title>Isolation and characterization of a phage collection against Pseudomonas putida.</title>
        <authorList>
            <person name="Brauer A."/>
            <person name="Rosendahl S."/>
            <person name="Kangsep A."/>
            <person name="Rikberg R."/>
            <person name="Lewanczyk A.C."/>
            <person name="Horak R."/>
            <person name="Tamman H."/>
        </authorList>
    </citation>
    <scope>NUCLEOTIDE SEQUENCE [LARGE SCALE GENOMIC DNA]</scope>
</reference>